<proteinExistence type="predicted"/>
<sequence length="111" mass="12292">MEKAKLHGDVSIEALKVDKYKAEIASWGEEARAIAEAFRVWIETERTNTEAKKAESMQSVEIARLKLQEMMNNNQLKLAAAKTGTDAFVTLLGHVLSSINTLEASIETISK</sequence>
<dbReference type="Proteomes" id="UP001196980">
    <property type="component" value="Unassembled WGS sequence"/>
</dbReference>
<reference evidence="1 2" key="1">
    <citation type="journal article" date="2020" name="J Geophys Res Biogeosci">
        <title>Magnetotaxis as an Adaptation to Enable Bacterial Shuttling of Microbial Sulfur and Sulfur Cycling Across Aquatic Oxic#Anoxic Interfaces.</title>
        <authorList>
            <person name="Li J."/>
            <person name="Liu P."/>
            <person name="Wang J."/>
            <person name="Roberts A.P."/>
            <person name="Pan Y."/>
        </authorList>
    </citation>
    <scope>NUCLEOTIDE SEQUENCE [LARGE SCALE GENOMIC DNA]</scope>
    <source>
        <strain evidence="1 2">MYR-1_YQ</strain>
    </source>
</reference>
<comment type="caution">
    <text evidence="1">The sequence shown here is derived from an EMBL/GenBank/DDBJ whole genome shotgun (WGS) entry which is preliminary data.</text>
</comment>
<dbReference type="EMBL" id="JABXWD010000217">
    <property type="protein sequence ID" value="MBV6342237.1"/>
    <property type="molecule type" value="Genomic_DNA"/>
</dbReference>
<protein>
    <submittedName>
        <fullName evidence="1">Uncharacterized protein</fullName>
    </submittedName>
</protein>
<name>A0ABS6S057_9BACT</name>
<accession>A0ABS6S057</accession>
<keyword evidence="2" id="KW-1185">Reference proteome</keyword>
<dbReference type="RefSeq" id="WP_218252860.1">
    <property type="nucleotide sequence ID" value="NZ_JABXWD010000217.1"/>
</dbReference>
<organism evidence="1 2">
    <name type="scientific">Candidatus Magnetobacterium casense</name>
    <dbReference type="NCBI Taxonomy" id="1455061"/>
    <lineage>
        <taxon>Bacteria</taxon>
        <taxon>Pseudomonadati</taxon>
        <taxon>Nitrospirota</taxon>
        <taxon>Thermodesulfovibrionia</taxon>
        <taxon>Thermodesulfovibrionales</taxon>
        <taxon>Candidatus Magnetobacteriaceae</taxon>
        <taxon>Candidatus Magnetobacterium</taxon>
    </lineage>
</organism>
<evidence type="ECO:0000313" key="1">
    <source>
        <dbReference type="EMBL" id="MBV6342237.1"/>
    </source>
</evidence>
<gene>
    <name evidence="1" type="ORF">HWQ67_11630</name>
</gene>
<evidence type="ECO:0000313" key="2">
    <source>
        <dbReference type="Proteomes" id="UP001196980"/>
    </source>
</evidence>